<evidence type="ECO:0000256" key="2">
    <source>
        <dbReference type="ARBA" id="ARBA00022801"/>
    </source>
</evidence>
<dbReference type="RefSeq" id="WP_188230579.1">
    <property type="nucleotide sequence ID" value="NZ_JACVXB010000004.1"/>
</dbReference>
<evidence type="ECO:0000313" key="5">
    <source>
        <dbReference type="Proteomes" id="UP000600588"/>
    </source>
</evidence>
<dbReference type="InterPro" id="IPR007431">
    <property type="entry name" value="ACP_PD"/>
</dbReference>
<proteinExistence type="predicted"/>
<evidence type="ECO:0000313" key="4">
    <source>
        <dbReference type="EMBL" id="MBD0832797.1"/>
    </source>
</evidence>
<keyword evidence="5" id="KW-1185">Reference proteome</keyword>
<comment type="caution">
    <text evidence="4">The sequence shown here is derived from an EMBL/GenBank/DDBJ whole genome shotgun (WGS) entry which is preliminary data.</text>
</comment>
<dbReference type="AlphaFoldDB" id="A0A8J6Q9U6"/>
<reference evidence="4 5" key="1">
    <citation type="submission" date="2020-09" db="EMBL/GenBank/DDBJ databases">
        <title>TT11 complete genome.</title>
        <authorList>
            <person name="Wu Z."/>
        </authorList>
    </citation>
    <scope>NUCLEOTIDE SEQUENCE [LARGE SCALE GENOMIC DNA]</scope>
    <source>
        <strain evidence="4 5">TT11</strain>
    </source>
</reference>
<protein>
    <submittedName>
        <fullName evidence="4">DUF479 domain-containing protein</fullName>
    </submittedName>
</protein>
<dbReference type="PANTHER" id="PTHR38764:SF1">
    <property type="entry name" value="ACYL CARRIER PROTEIN PHOSPHODIESTERASE"/>
    <property type="match status" value="1"/>
</dbReference>
<dbReference type="PIRSF" id="PIRSF011489">
    <property type="entry name" value="DUF479"/>
    <property type="match status" value="1"/>
</dbReference>
<organism evidence="4 5">
    <name type="scientific">Aestuariibaculum sediminum</name>
    <dbReference type="NCBI Taxonomy" id="2770637"/>
    <lineage>
        <taxon>Bacteria</taxon>
        <taxon>Pseudomonadati</taxon>
        <taxon>Bacteroidota</taxon>
        <taxon>Flavobacteriia</taxon>
        <taxon>Flavobacteriales</taxon>
        <taxon>Flavobacteriaceae</taxon>
    </lineage>
</organism>
<dbReference type="Pfam" id="PF04336">
    <property type="entry name" value="ACP_PD"/>
    <property type="match status" value="1"/>
</dbReference>
<gene>
    <name evidence="4" type="ORF">ICJ83_11695</name>
</gene>
<accession>A0A8J6Q9U6</accession>
<keyword evidence="1" id="KW-0444">Lipid biosynthesis</keyword>
<name>A0A8J6Q9U6_9FLAO</name>
<dbReference type="Proteomes" id="UP000600588">
    <property type="component" value="Unassembled WGS sequence"/>
</dbReference>
<evidence type="ECO:0000256" key="3">
    <source>
        <dbReference type="ARBA" id="ARBA00023098"/>
    </source>
</evidence>
<evidence type="ECO:0000256" key="1">
    <source>
        <dbReference type="ARBA" id="ARBA00022516"/>
    </source>
</evidence>
<dbReference type="GO" id="GO:0008770">
    <property type="term" value="F:[acyl-carrier-protein] phosphodiesterase activity"/>
    <property type="evidence" value="ECO:0007669"/>
    <property type="project" value="InterPro"/>
</dbReference>
<dbReference type="PANTHER" id="PTHR38764">
    <property type="entry name" value="ACYL CARRIER PROTEIN PHOSPHODIESTERASE"/>
    <property type="match status" value="1"/>
</dbReference>
<dbReference type="GO" id="GO:0006633">
    <property type="term" value="P:fatty acid biosynthetic process"/>
    <property type="evidence" value="ECO:0007669"/>
    <property type="project" value="InterPro"/>
</dbReference>
<keyword evidence="2" id="KW-0378">Hydrolase</keyword>
<keyword evidence="3" id="KW-0443">Lipid metabolism</keyword>
<sequence length="203" mass="23863">MNYLAHIYLSGENELVTIGNFIADGIKGKSYKTYDKEIQTGILLHRQIDTFTDAHPVVRQSTKRLHEKYGHYSGIIVDILYDHFLAKNWNQYHKKPLKQYTDAFYDSLETHYDILPLRIQKMMPYMLTDNWLLSYASIDGIARVLDGMNRRTQQKSGMNEAVIELEAFYDEFESEFSIFFDELIAFSKEKLMDYAELFKIQVA</sequence>
<dbReference type="EMBL" id="JACVXB010000004">
    <property type="protein sequence ID" value="MBD0832797.1"/>
    <property type="molecule type" value="Genomic_DNA"/>
</dbReference>